<sequence>MPRRNIKWVNGMKRWLKYKYLMLIRARGGGAKVAKGFSIGIAIEMFTLPTAGLAFFFIFPLVYLLRASFASALIGFVFGKIIYIPFSFLNGMVGGMLLPKHVHIHIPYVPEWINRFMMYNLKLIVGGIVDGILLGLILYLPVKWLIDYVGNKRKEKRKTRRLQIDG</sequence>
<evidence type="ECO:0000313" key="4">
    <source>
        <dbReference type="Proteomes" id="UP000190188"/>
    </source>
</evidence>
<feature type="domain" description="DUF2062" evidence="2">
    <location>
        <begin position="13"/>
        <end position="153"/>
    </location>
</feature>
<dbReference type="Proteomes" id="UP000190188">
    <property type="component" value="Unassembled WGS sequence"/>
</dbReference>
<dbReference type="OrthoDB" id="2926024at2"/>
<dbReference type="Pfam" id="PF09835">
    <property type="entry name" value="DUF2062"/>
    <property type="match status" value="1"/>
</dbReference>
<dbReference type="RefSeq" id="WP_078499704.1">
    <property type="nucleotide sequence ID" value="NZ_MSZX01000006.1"/>
</dbReference>
<feature type="transmembrane region" description="Helical" evidence="1">
    <location>
        <begin position="37"/>
        <end position="63"/>
    </location>
</feature>
<evidence type="ECO:0000313" key="3">
    <source>
        <dbReference type="EMBL" id="OPA76687.1"/>
    </source>
</evidence>
<comment type="caution">
    <text evidence="3">The sequence shown here is derived from an EMBL/GenBank/DDBJ whole genome shotgun (WGS) entry which is preliminary data.</text>
</comment>
<feature type="transmembrane region" description="Helical" evidence="1">
    <location>
        <begin position="119"/>
        <end position="140"/>
    </location>
</feature>
<keyword evidence="1" id="KW-1133">Transmembrane helix</keyword>
<accession>A0A1T2X9W1</accession>
<evidence type="ECO:0000259" key="2">
    <source>
        <dbReference type="Pfam" id="PF09835"/>
    </source>
</evidence>
<dbReference type="AlphaFoldDB" id="A0A1T2X9W1"/>
<name>A0A1T2X9W1_9BACL</name>
<reference evidence="3 4" key="1">
    <citation type="submission" date="2017-01" db="EMBL/GenBank/DDBJ databases">
        <title>Genome analysis of Paenibacillus selenitrireducens ES3-24.</title>
        <authorList>
            <person name="Xu D."/>
            <person name="Yao R."/>
            <person name="Zheng S."/>
        </authorList>
    </citation>
    <scope>NUCLEOTIDE SEQUENCE [LARGE SCALE GENOMIC DNA]</scope>
    <source>
        <strain evidence="3 4">ES3-24</strain>
    </source>
</reference>
<dbReference type="EMBL" id="MSZX01000006">
    <property type="protein sequence ID" value="OPA76687.1"/>
    <property type="molecule type" value="Genomic_DNA"/>
</dbReference>
<gene>
    <name evidence="3" type="ORF">BVG16_16065</name>
</gene>
<keyword evidence="1" id="KW-0812">Transmembrane</keyword>
<protein>
    <recommendedName>
        <fullName evidence="2">DUF2062 domain-containing protein</fullName>
    </recommendedName>
</protein>
<keyword evidence="1" id="KW-0472">Membrane</keyword>
<organism evidence="3 4">
    <name type="scientific">Paenibacillus selenitireducens</name>
    <dbReference type="NCBI Taxonomy" id="1324314"/>
    <lineage>
        <taxon>Bacteria</taxon>
        <taxon>Bacillati</taxon>
        <taxon>Bacillota</taxon>
        <taxon>Bacilli</taxon>
        <taxon>Bacillales</taxon>
        <taxon>Paenibacillaceae</taxon>
        <taxon>Paenibacillus</taxon>
    </lineage>
</organism>
<dbReference type="InterPro" id="IPR018639">
    <property type="entry name" value="DUF2062"/>
</dbReference>
<evidence type="ECO:0000256" key="1">
    <source>
        <dbReference type="SAM" id="Phobius"/>
    </source>
</evidence>
<keyword evidence="4" id="KW-1185">Reference proteome</keyword>
<proteinExistence type="predicted"/>
<feature type="transmembrane region" description="Helical" evidence="1">
    <location>
        <begin position="69"/>
        <end position="98"/>
    </location>
</feature>
<dbReference type="STRING" id="1324314.BVG16_16065"/>